<keyword evidence="3" id="KW-1185">Reference proteome</keyword>
<reference evidence="2 3" key="1">
    <citation type="submission" date="2014-04" db="EMBL/GenBank/DDBJ databases">
        <authorList>
            <consortium name="DOE Joint Genome Institute"/>
            <person name="Kuo A."/>
            <person name="Kohler A."/>
            <person name="Nagy L.G."/>
            <person name="Floudas D."/>
            <person name="Copeland A."/>
            <person name="Barry K.W."/>
            <person name="Cichocki N."/>
            <person name="Veneault-Fourrey C."/>
            <person name="LaButti K."/>
            <person name="Lindquist E.A."/>
            <person name="Lipzen A."/>
            <person name="Lundell T."/>
            <person name="Morin E."/>
            <person name="Murat C."/>
            <person name="Sun H."/>
            <person name="Tunlid A."/>
            <person name="Henrissat B."/>
            <person name="Grigoriev I.V."/>
            <person name="Hibbett D.S."/>
            <person name="Martin F."/>
            <person name="Nordberg H.P."/>
            <person name="Cantor M.N."/>
            <person name="Hua S.X."/>
        </authorList>
    </citation>
    <scope>NUCLEOTIDE SEQUENCE [LARGE SCALE GENOMIC DNA]</scope>
    <source>
        <strain evidence="2 3">Foug A</strain>
    </source>
</reference>
<accession>A0A0C3DH79</accession>
<dbReference type="AlphaFoldDB" id="A0A0C3DH79"/>
<dbReference type="EMBL" id="KN822066">
    <property type="protein sequence ID" value="KIM60045.1"/>
    <property type="molecule type" value="Genomic_DNA"/>
</dbReference>
<reference evidence="3" key="2">
    <citation type="submission" date="2015-01" db="EMBL/GenBank/DDBJ databases">
        <title>Evolutionary Origins and Diversification of the Mycorrhizal Mutualists.</title>
        <authorList>
            <consortium name="DOE Joint Genome Institute"/>
            <consortium name="Mycorrhizal Genomics Consortium"/>
            <person name="Kohler A."/>
            <person name="Kuo A."/>
            <person name="Nagy L.G."/>
            <person name="Floudas D."/>
            <person name="Copeland A."/>
            <person name="Barry K.W."/>
            <person name="Cichocki N."/>
            <person name="Veneault-Fourrey C."/>
            <person name="LaButti K."/>
            <person name="Lindquist E.A."/>
            <person name="Lipzen A."/>
            <person name="Lundell T."/>
            <person name="Morin E."/>
            <person name="Murat C."/>
            <person name="Riley R."/>
            <person name="Ohm R."/>
            <person name="Sun H."/>
            <person name="Tunlid A."/>
            <person name="Henrissat B."/>
            <person name="Grigoriev I.V."/>
            <person name="Hibbett D.S."/>
            <person name="Martin F."/>
        </authorList>
    </citation>
    <scope>NUCLEOTIDE SEQUENCE [LARGE SCALE GENOMIC DNA]</scope>
    <source>
        <strain evidence="3">Foug A</strain>
    </source>
</reference>
<evidence type="ECO:0000313" key="3">
    <source>
        <dbReference type="Proteomes" id="UP000053989"/>
    </source>
</evidence>
<dbReference type="InParanoid" id="A0A0C3DH79"/>
<dbReference type="HOGENOM" id="CLU_089004_0_0_1"/>
<dbReference type="STRING" id="1036808.A0A0C3DH79"/>
<gene>
    <name evidence="2" type="ORF">SCLCIDRAFT_1217079</name>
</gene>
<evidence type="ECO:0000313" key="2">
    <source>
        <dbReference type="EMBL" id="KIM60045.1"/>
    </source>
</evidence>
<protein>
    <submittedName>
        <fullName evidence="2">Uncharacterized protein</fullName>
    </submittedName>
</protein>
<sequence>MATYSAFFSSGLLAPCITRASMPTAPSHTLPVPLSPVDPIDRELSITPTPLSPTTPQSKSSHAGAAPGERSRTARRRRSSMNIAASPMAMIKSPSRNATSALHRTGIMSPSRSRAGSVNEASKNNSLFGRLRSGSLNVMPPIRARRVVHRTVPTAPPPTIPLPAVPPPSPTPKCTNTMLLPALIAPSPRQPLSVRASPVDNAGIHFASALASPTLLSPTLLSPDYAPRTSMRMLPSRASSPAIPIPEQTSYFEDMADVEMKEN</sequence>
<dbReference type="Proteomes" id="UP000053989">
    <property type="component" value="Unassembled WGS sequence"/>
</dbReference>
<evidence type="ECO:0000256" key="1">
    <source>
        <dbReference type="SAM" id="MobiDB-lite"/>
    </source>
</evidence>
<name>A0A0C3DH79_9AGAM</name>
<feature type="region of interest" description="Disordered" evidence="1">
    <location>
        <begin position="23"/>
        <end position="83"/>
    </location>
</feature>
<feature type="compositionally biased region" description="Low complexity" evidence="1">
    <location>
        <begin position="47"/>
        <end position="61"/>
    </location>
</feature>
<proteinExistence type="predicted"/>
<organism evidence="2 3">
    <name type="scientific">Scleroderma citrinum Foug A</name>
    <dbReference type="NCBI Taxonomy" id="1036808"/>
    <lineage>
        <taxon>Eukaryota</taxon>
        <taxon>Fungi</taxon>
        <taxon>Dikarya</taxon>
        <taxon>Basidiomycota</taxon>
        <taxon>Agaricomycotina</taxon>
        <taxon>Agaricomycetes</taxon>
        <taxon>Agaricomycetidae</taxon>
        <taxon>Boletales</taxon>
        <taxon>Sclerodermatineae</taxon>
        <taxon>Sclerodermataceae</taxon>
        <taxon>Scleroderma</taxon>
    </lineage>
</organism>
<dbReference type="OrthoDB" id="3062963at2759"/>